<dbReference type="GeneID" id="66075469"/>
<dbReference type="EMBL" id="CM032183">
    <property type="protein sequence ID" value="KAG7095677.1"/>
    <property type="molecule type" value="Genomic_DNA"/>
</dbReference>
<dbReference type="PANTHER" id="PTHR42791:SF1">
    <property type="entry name" value="N-ACETYLTRANSFERASE DOMAIN-CONTAINING PROTEIN"/>
    <property type="match status" value="1"/>
</dbReference>
<evidence type="ECO:0000313" key="2">
    <source>
        <dbReference type="EMBL" id="KAG7095677.1"/>
    </source>
</evidence>
<dbReference type="OrthoDB" id="4738875at2759"/>
<feature type="domain" description="N-acetyltransferase" evidence="1">
    <location>
        <begin position="109"/>
        <end position="250"/>
    </location>
</feature>
<sequence>MYYRVGLSLRSTHPSVVVMSTFSTNHLPNPTEDQITQTVKVFYEAFNRKFFLAALQDPTLVEPLIKSLVRATIVGGQLHVVDSLAGIVGATLCFGPGQRSLGSEEQKQQGFNQLMEKVNKDARRWFTEYFVGLSNYGVVASTSFSCVQVTIMLHDSVDRVHGPGVQDQNYHIQIFGVLPEYQGKGIGKTLLHHIEQKAKSENADVVLETIQPRNVSIYEKLGYEVQGTTEFSHLGIPEPLKCWILRKRLTRPETFEVKSFDKLEFS</sequence>
<dbReference type="InterPro" id="IPR000182">
    <property type="entry name" value="GNAT_dom"/>
</dbReference>
<evidence type="ECO:0000313" key="3">
    <source>
        <dbReference type="Proteomes" id="UP001049176"/>
    </source>
</evidence>
<dbReference type="InterPro" id="IPR016181">
    <property type="entry name" value="Acyl_CoA_acyltransferase"/>
</dbReference>
<dbReference type="Gene3D" id="3.40.630.30">
    <property type="match status" value="1"/>
</dbReference>
<dbReference type="InterPro" id="IPR052523">
    <property type="entry name" value="Trichothecene_AcTrans"/>
</dbReference>
<dbReference type="AlphaFoldDB" id="A0A9P7S632"/>
<dbReference type="KEGG" id="more:E1B28_006393"/>
<dbReference type="GO" id="GO:0016747">
    <property type="term" value="F:acyltransferase activity, transferring groups other than amino-acyl groups"/>
    <property type="evidence" value="ECO:0007669"/>
    <property type="project" value="InterPro"/>
</dbReference>
<name>A0A9P7S632_9AGAR</name>
<dbReference type="RefSeq" id="XP_043012147.1">
    <property type="nucleotide sequence ID" value="XM_043151054.1"/>
</dbReference>
<keyword evidence="3" id="KW-1185">Reference proteome</keyword>
<gene>
    <name evidence="2" type="ORF">E1B28_006393</name>
</gene>
<reference evidence="2" key="1">
    <citation type="journal article" date="2021" name="Genome Biol. Evol.">
        <title>The assembled and annotated genome of the fairy-ring fungus Marasmius oreades.</title>
        <authorList>
            <person name="Hiltunen M."/>
            <person name="Ament-Velasquez S.L."/>
            <person name="Johannesson H."/>
        </authorList>
    </citation>
    <scope>NUCLEOTIDE SEQUENCE</scope>
    <source>
        <strain evidence="2">03SP1</strain>
    </source>
</reference>
<comment type="caution">
    <text evidence="2">The sequence shown here is derived from an EMBL/GenBank/DDBJ whole genome shotgun (WGS) entry which is preliminary data.</text>
</comment>
<accession>A0A9P7S632</accession>
<dbReference type="PROSITE" id="PS51186">
    <property type="entry name" value="GNAT"/>
    <property type="match status" value="1"/>
</dbReference>
<dbReference type="Pfam" id="PF13673">
    <property type="entry name" value="Acetyltransf_10"/>
    <property type="match status" value="1"/>
</dbReference>
<proteinExistence type="predicted"/>
<evidence type="ECO:0000259" key="1">
    <source>
        <dbReference type="PROSITE" id="PS51186"/>
    </source>
</evidence>
<dbReference type="SUPFAM" id="SSF55729">
    <property type="entry name" value="Acyl-CoA N-acyltransferases (Nat)"/>
    <property type="match status" value="1"/>
</dbReference>
<organism evidence="2 3">
    <name type="scientific">Marasmius oreades</name>
    <name type="common">fairy-ring Marasmius</name>
    <dbReference type="NCBI Taxonomy" id="181124"/>
    <lineage>
        <taxon>Eukaryota</taxon>
        <taxon>Fungi</taxon>
        <taxon>Dikarya</taxon>
        <taxon>Basidiomycota</taxon>
        <taxon>Agaricomycotina</taxon>
        <taxon>Agaricomycetes</taxon>
        <taxon>Agaricomycetidae</taxon>
        <taxon>Agaricales</taxon>
        <taxon>Marasmiineae</taxon>
        <taxon>Marasmiaceae</taxon>
        <taxon>Marasmius</taxon>
    </lineage>
</organism>
<protein>
    <recommendedName>
        <fullName evidence="1">N-acetyltransferase domain-containing protein</fullName>
    </recommendedName>
</protein>
<dbReference type="PANTHER" id="PTHR42791">
    <property type="entry name" value="GNAT FAMILY ACETYLTRANSFERASE"/>
    <property type="match status" value="1"/>
</dbReference>
<dbReference type="CDD" id="cd04301">
    <property type="entry name" value="NAT_SF"/>
    <property type="match status" value="1"/>
</dbReference>
<dbReference type="Proteomes" id="UP001049176">
    <property type="component" value="Chromosome 3"/>
</dbReference>